<sequence length="96" mass="10191">MTELYLAATLFLLANIFAGLVRVLRGPTPADRMMASQLFGTTGVAMLLLLAEGLASPALRDVALLFALLGALALVAFVRRAWIHKAPSDGPERSTP</sequence>
<dbReference type="STRING" id="649638.Trad_1679"/>
<dbReference type="HOGENOM" id="CLU_125825_6_0_0"/>
<keyword evidence="6 8" id="KW-1133">Transmembrane helix</keyword>
<dbReference type="GO" id="GO:0005886">
    <property type="term" value="C:plasma membrane"/>
    <property type="evidence" value="ECO:0007669"/>
    <property type="project" value="UniProtKB-SubCell"/>
</dbReference>
<dbReference type="OrthoDB" id="6170784at2"/>
<keyword evidence="7 8" id="KW-0472">Membrane</keyword>
<dbReference type="EMBL" id="CP002049">
    <property type="protein sequence ID" value="ADI14797.1"/>
    <property type="molecule type" value="Genomic_DNA"/>
</dbReference>
<evidence type="ECO:0000313" key="10">
    <source>
        <dbReference type="Proteomes" id="UP000000379"/>
    </source>
</evidence>
<comment type="similarity">
    <text evidence="2">Belongs to the CPA3 antiporters (TC 2.A.63) subunit F family.</text>
</comment>
<evidence type="ECO:0000256" key="6">
    <source>
        <dbReference type="ARBA" id="ARBA00022989"/>
    </source>
</evidence>
<keyword evidence="3" id="KW-0813">Transport</keyword>
<dbReference type="GO" id="GO:0015385">
    <property type="term" value="F:sodium:proton antiporter activity"/>
    <property type="evidence" value="ECO:0007669"/>
    <property type="project" value="TreeGrafter"/>
</dbReference>
<evidence type="ECO:0000256" key="4">
    <source>
        <dbReference type="ARBA" id="ARBA00022475"/>
    </source>
</evidence>
<evidence type="ECO:0000256" key="7">
    <source>
        <dbReference type="ARBA" id="ARBA00023136"/>
    </source>
</evidence>
<protein>
    <submittedName>
        <fullName evidence="9">Multisubunit sodium/proton antiporter, MrpF subunit (2.A.63.1)</fullName>
    </submittedName>
</protein>
<evidence type="ECO:0000256" key="8">
    <source>
        <dbReference type="SAM" id="Phobius"/>
    </source>
</evidence>
<dbReference type="KEGG" id="tra:Trad_1679"/>
<evidence type="ECO:0000256" key="3">
    <source>
        <dbReference type="ARBA" id="ARBA00022448"/>
    </source>
</evidence>
<keyword evidence="5 8" id="KW-0812">Transmembrane</keyword>
<dbReference type="RefSeq" id="WP_013178164.1">
    <property type="nucleotide sequence ID" value="NC_014221.1"/>
</dbReference>
<reference evidence="9 10" key="2">
    <citation type="journal article" date="2011" name="Stand. Genomic Sci.">
        <title>Complete genome sequence of Truepera radiovictrix type strain (RQ-24).</title>
        <authorList>
            <person name="Ivanova N."/>
            <person name="Rohde C."/>
            <person name="Munk C."/>
            <person name="Nolan M."/>
            <person name="Lucas S."/>
            <person name="Del Rio T.G."/>
            <person name="Tice H."/>
            <person name="Deshpande S."/>
            <person name="Cheng J.F."/>
            <person name="Tapia R."/>
            <person name="Han C."/>
            <person name="Goodwin L."/>
            <person name="Pitluck S."/>
            <person name="Liolios K."/>
            <person name="Mavromatis K."/>
            <person name="Mikhailova N."/>
            <person name="Pati A."/>
            <person name="Chen A."/>
            <person name="Palaniappan K."/>
            <person name="Land M."/>
            <person name="Hauser L."/>
            <person name="Chang Y.J."/>
            <person name="Jeffries C.D."/>
            <person name="Brambilla E."/>
            <person name="Rohde M."/>
            <person name="Goker M."/>
            <person name="Tindall B.J."/>
            <person name="Woyke T."/>
            <person name="Bristow J."/>
            <person name="Eisen J.A."/>
            <person name="Markowitz V."/>
            <person name="Hugenholtz P."/>
            <person name="Kyrpides N.C."/>
            <person name="Klenk H.P."/>
            <person name="Lapidus A."/>
        </authorList>
    </citation>
    <scope>NUCLEOTIDE SEQUENCE [LARGE SCALE GENOMIC DNA]</scope>
    <source>
        <strain evidence="10">DSM 17093 / CIP 108686 / LMG 22925 / RQ-24</strain>
    </source>
</reference>
<dbReference type="PANTHER" id="PTHR34702:SF1">
    <property type="entry name" value="NA(+)_H(+) ANTIPORTER SUBUNIT F"/>
    <property type="match status" value="1"/>
</dbReference>
<accession>D7CYF8</accession>
<evidence type="ECO:0000313" key="9">
    <source>
        <dbReference type="EMBL" id="ADI14797.1"/>
    </source>
</evidence>
<gene>
    <name evidence="9" type="ordered locus">Trad_1679</name>
</gene>
<proteinExistence type="inferred from homology"/>
<evidence type="ECO:0000256" key="1">
    <source>
        <dbReference type="ARBA" id="ARBA00004651"/>
    </source>
</evidence>
<feature type="transmembrane region" description="Helical" evidence="8">
    <location>
        <begin position="62"/>
        <end position="82"/>
    </location>
</feature>
<feature type="transmembrane region" description="Helical" evidence="8">
    <location>
        <begin position="34"/>
        <end position="55"/>
    </location>
</feature>
<keyword evidence="4" id="KW-1003">Cell membrane</keyword>
<evidence type="ECO:0000256" key="5">
    <source>
        <dbReference type="ARBA" id="ARBA00022692"/>
    </source>
</evidence>
<organism evidence="9 10">
    <name type="scientific">Truepera radiovictrix (strain DSM 17093 / CIP 108686 / LMG 22925 / RQ-24)</name>
    <dbReference type="NCBI Taxonomy" id="649638"/>
    <lineage>
        <taxon>Bacteria</taxon>
        <taxon>Thermotogati</taxon>
        <taxon>Deinococcota</taxon>
        <taxon>Deinococci</taxon>
        <taxon>Trueperales</taxon>
        <taxon>Trueperaceae</taxon>
        <taxon>Truepera</taxon>
    </lineage>
</organism>
<reference evidence="10" key="1">
    <citation type="submission" date="2010-05" db="EMBL/GenBank/DDBJ databases">
        <title>The complete genome of Truepera radiovictris DSM 17093.</title>
        <authorList>
            <consortium name="US DOE Joint Genome Institute (JGI-PGF)"/>
            <person name="Lucas S."/>
            <person name="Copeland A."/>
            <person name="Lapidus A."/>
            <person name="Glavina del Rio T."/>
            <person name="Dalin E."/>
            <person name="Tice H."/>
            <person name="Bruce D."/>
            <person name="Goodwin L."/>
            <person name="Pitluck S."/>
            <person name="Kyrpides N."/>
            <person name="Mavromatis K."/>
            <person name="Ovchinnikova G."/>
            <person name="Munk A.C."/>
            <person name="Detter J.C."/>
            <person name="Han C."/>
            <person name="Tapia R."/>
            <person name="Land M."/>
            <person name="Hauser L."/>
            <person name="Markowitz V."/>
            <person name="Cheng J.-F."/>
            <person name="Hugenholtz P."/>
            <person name="Woyke T."/>
            <person name="Wu D."/>
            <person name="Tindall B."/>
            <person name="Pomrenke H.G."/>
            <person name="Brambilla E."/>
            <person name="Klenk H.-P."/>
            <person name="Eisen J.A."/>
        </authorList>
    </citation>
    <scope>NUCLEOTIDE SEQUENCE [LARGE SCALE GENOMIC DNA]</scope>
    <source>
        <strain evidence="10">DSM 17093 / CIP 108686 / LMG 22925 / RQ-24</strain>
    </source>
</reference>
<dbReference type="PANTHER" id="PTHR34702">
    <property type="entry name" value="NA(+)/H(+) ANTIPORTER SUBUNIT F1"/>
    <property type="match status" value="1"/>
</dbReference>
<comment type="subcellular location">
    <subcellularLocation>
        <location evidence="1">Cell membrane</location>
        <topology evidence="1">Multi-pass membrane protein</topology>
    </subcellularLocation>
</comment>
<dbReference type="Proteomes" id="UP000000379">
    <property type="component" value="Chromosome"/>
</dbReference>
<dbReference type="AlphaFoldDB" id="D7CYF8"/>
<dbReference type="eggNOG" id="COG2212">
    <property type="taxonomic scope" value="Bacteria"/>
</dbReference>
<dbReference type="InterPro" id="IPR007208">
    <property type="entry name" value="MrpF/PhaF-like"/>
</dbReference>
<name>D7CYF8_TRURR</name>
<keyword evidence="10" id="KW-1185">Reference proteome</keyword>
<dbReference type="Pfam" id="PF04066">
    <property type="entry name" value="MrpF_PhaF"/>
    <property type="match status" value="1"/>
</dbReference>
<evidence type="ECO:0000256" key="2">
    <source>
        <dbReference type="ARBA" id="ARBA00009212"/>
    </source>
</evidence>